<feature type="site" description="Transition state stabilizer" evidence="3">
    <location>
        <position position="28"/>
    </location>
</feature>
<gene>
    <name evidence="3 4" type="primary">ispD</name>
    <name evidence="4" type="ORF">GFB47_08505</name>
</gene>
<keyword evidence="1 3" id="KW-0808">Transferase</keyword>
<dbReference type="Pfam" id="PF01128">
    <property type="entry name" value="IspD"/>
    <property type="match status" value="1"/>
</dbReference>
<name>A0A5Q0TEZ1_9VIBR</name>
<feature type="site" description="Positions MEP for the nucleophilic attack" evidence="3">
    <location>
        <position position="187"/>
    </location>
</feature>
<dbReference type="GO" id="GO:0050518">
    <property type="term" value="F:2-C-methyl-D-erythritol 4-phosphate cytidylyltransferase activity"/>
    <property type="evidence" value="ECO:0007669"/>
    <property type="project" value="UniProtKB-UniRule"/>
</dbReference>
<dbReference type="InterPro" id="IPR029044">
    <property type="entry name" value="Nucleotide-diphossugar_trans"/>
</dbReference>
<comment type="pathway">
    <text evidence="3">Isoprenoid biosynthesis; isopentenyl diphosphate biosynthesis via DXP pathway; isopentenyl diphosphate from 1-deoxy-D-xylulose 5-phosphate: step 2/6.</text>
</comment>
<comment type="catalytic activity">
    <reaction evidence="3">
        <text>2-C-methyl-D-erythritol 4-phosphate + CTP + H(+) = 4-CDP-2-C-methyl-D-erythritol + diphosphate</text>
        <dbReference type="Rhea" id="RHEA:13429"/>
        <dbReference type="ChEBI" id="CHEBI:15378"/>
        <dbReference type="ChEBI" id="CHEBI:33019"/>
        <dbReference type="ChEBI" id="CHEBI:37563"/>
        <dbReference type="ChEBI" id="CHEBI:57823"/>
        <dbReference type="ChEBI" id="CHEBI:58262"/>
        <dbReference type="EC" id="2.7.7.60"/>
    </reaction>
</comment>
<feature type="site" description="Positions MEP for the nucleophilic attack" evidence="3">
    <location>
        <position position="243"/>
    </location>
</feature>
<dbReference type="CDD" id="cd02516">
    <property type="entry name" value="CDP-ME_synthetase"/>
    <property type="match status" value="1"/>
</dbReference>
<keyword evidence="2 3" id="KW-0548">Nucleotidyltransferase</keyword>
<dbReference type="EC" id="2.7.7.60" evidence="3"/>
<proteinExistence type="inferred from homology"/>
<dbReference type="HAMAP" id="MF_00108">
    <property type="entry name" value="IspD"/>
    <property type="match status" value="1"/>
</dbReference>
<dbReference type="FunFam" id="3.90.550.10:FF:000003">
    <property type="entry name" value="2-C-methyl-D-erythritol 4-phosphate cytidylyltransferase"/>
    <property type="match status" value="1"/>
</dbReference>
<protein>
    <recommendedName>
        <fullName evidence="3">2-C-methyl-D-erythritol 4-phosphate cytidylyltransferase</fullName>
        <ecNumber evidence="3">2.7.7.60</ecNumber>
    </recommendedName>
    <alternativeName>
        <fullName evidence="3">4-diphosphocytidyl-2C-methyl-D-erythritol synthase</fullName>
    </alternativeName>
    <alternativeName>
        <fullName evidence="3">MEP cytidylyltransferase</fullName>
        <shortName evidence="3">MCT</shortName>
    </alternativeName>
</protein>
<dbReference type="InterPro" id="IPR001228">
    <property type="entry name" value="IspD"/>
</dbReference>
<keyword evidence="5" id="KW-1185">Reference proteome</keyword>
<evidence type="ECO:0000256" key="3">
    <source>
        <dbReference type="HAMAP-Rule" id="MF_00108"/>
    </source>
</evidence>
<evidence type="ECO:0000256" key="1">
    <source>
        <dbReference type="ARBA" id="ARBA00022679"/>
    </source>
</evidence>
<dbReference type="Proteomes" id="UP000348942">
    <property type="component" value="Chromosome 1"/>
</dbReference>
<organism evidence="4 5">
    <name type="scientific">Vibrio algicola</name>
    <dbReference type="NCBI Taxonomy" id="2662262"/>
    <lineage>
        <taxon>Bacteria</taxon>
        <taxon>Pseudomonadati</taxon>
        <taxon>Pseudomonadota</taxon>
        <taxon>Gammaproteobacteria</taxon>
        <taxon>Vibrionales</taxon>
        <taxon>Vibrionaceae</taxon>
        <taxon>Vibrio</taxon>
    </lineage>
</organism>
<dbReference type="GO" id="GO:0019288">
    <property type="term" value="P:isopentenyl diphosphate biosynthetic process, methylerythritol 4-phosphate pathway"/>
    <property type="evidence" value="ECO:0007669"/>
    <property type="project" value="UniProtKB-UniRule"/>
</dbReference>
<dbReference type="PANTHER" id="PTHR32125">
    <property type="entry name" value="2-C-METHYL-D-ERYTHRITOL 4-PHOSPHATE CYTIDYLYLTRANSFERASE, CHLOROPLASTIC"/>
    <property type="match status" value="1"/>
</dbReference>
<feature type="site" description="Transition state stabilizer" evidence="3">
    <location>
        <position position="35"/>
    </location>
</feature>
<dbReference type="PANTHER" id="PTHR32125:SF4">
    <property type="entry name" value="2-C-METHYL-D-ERYTHRITOL 4-PHOSPHATE CYTIDYLYLTRANSFERASE, CHLOROPLASTIC"/>
    <property type="match status" value="1"/>
</dbReference>
<dbReference type="RefSeq" id="WP_153447598.1">
    <property type="nucleotide sequence ID" value="NZ_CP045699.1"/>
</dbReference>
<dbReference type="InterPro" id="IPR034683">
    <property type="entry name" value="IspD/TarI"/>
</dbReference>
<evidence type="ECO:0000256" key="2">
    <source>
        <dbReference type="ARBA" id="ARBA00022695"/>
    </source>
</evidence>
<dbReference type="NCBIfam" id="TIGR00453">
    <property type="entry name" value="ispD"/>
    <property type="match status" value="1"/>
</dbReference>
<dbReference type="SUPFAM" id="SSF53448">
    <property type="entry name" value="Nucleotide-diphospho-sugar transferases"/>
    <property type="match status" value="1"/>
</dbReference>
<dbReference type="EMBL" id="CP045699">
    <property type="protein sequence ID" value="QGA65450.1"/>
    <property type="molecule type" value="Genomic_DNA"/>
</dbReference>
<evidence type="ECO:0000313" key="5">
    <source>
        <dbReference type="Proteomes" id="UP000348942"/>
    </source>
</evidence>
<dbReference type="InterPro" id="IPR050088">
    <property type="entry name" value="IspD/TarI_cytidylyltransf_bact"/>
</dbReference>
<comment type="function">
    <text evidence="3">Catalyzes the formation of 4-diphosphocytidyl-2-C-methyl-D-erythritol from CTP and 2-C-methyl-D-erythritol 4-phosphate (MEP).</text>
</comment>
<comment type="similarity">
    <text evidence="3">Belongs to the IspD/TarI cytidylyltransferase family. IspD subfamily.</text>
</comment>
<dbReference type="UniPathway" id="UPA00056">
    <property type="reaction ID" value="UER00093"/>
</dbReference>
<dbReference type="Gene3D" id="3.90.550.10">
    <property type="entry name" value="Spore Coat Polysaccharide Biosynthesis Protein SpsA, Chain A"/>
    <property type="match status" value="1"/>
</dbReference>
<keyword evidence="3" id="KW-0414">Isoprene biosynthesis</keyword>
<reference evidence="4 5" key="1">
    <citation type="submission" date="2019-10" db="EMBL/GenBank/DDBJ databases">
        <title>Vibrio sp. nov., isolated from Coralline algae surface.</title>
        <authorList>
            <person name="Geng Y."/>
            <person name="Zhang X."/>
        </authorList>
    </citation>
    <scope>NUCLEOTIDE SEQUENCE [LARGE SCALE GENOMIC DNA]</scope>
    <source>
        <strain evidence="4 5">SM1977</strain>
    </source>
</reference>
<dbReference type="AlphaFoldDB" id="A0A5Q0TEZ1"/>
<accession>A0A5Q0TEZ1</accession>
<evidence type="ECO:0000313" key="4">
    <source>
        <dbReference type="EMBL" id="QGA65450.1"/>
    </source>
</evidence>
<sequence>MTHSSSGAHQKTIPTFAVVVPAAGVGKRMQANQPKQYLLLHGKTLLEHTVERLLSHPNIDLVVIAVSEGDEYFPELSLSNRSDVVRVNGGQERVDSVLSGLEYLSEHHGSQYAWALVHDAARPCVTHLDITKLIDACLGSSTPLCGGILASPVRDTMKQAMTQQATSQLTTTQQGMAQVTIAHTVDRSQLWHALTPQMFPLESLKNALSTGLSKGLAITDEASAIEACGLSPLLVTGRADNIKVTQPEDLALAEFFLHKQIKSSNSK</sequence>